<feature type="compositionally biased region" description="Low complexity" evidence="1">
    <location>
        <begin position="27"/>
        <end position="36"/>
    </location>
</feature>
<feature type="non-terminal residue" evidence="2">
    <location>
        <position position="1"/>
    </location>
</feature>
<name>A0AAV5X1R4_9BILA</name>
<protein>
    <submittedName>
        <fullName evidence="2">Uncharacterized protein</fullName>
    </submittedName>
</protein>
<evidence type="ECO:0000256" key="1">
    <source>
        <dbReference type="SAM" id="MobiDB-lite"/>
    </source>
</evidence>
<comment type="caution">
    <text evidence="2">The sequence shown here is derived from an EMBL/GenBank/DDBJ whole genome shotgun (WGS) entry which is preliminary data.</text>
</comment>
<gene>
    <name evidence="2" type="ORF">PFISCL1PPCAC_27021</name>
</gene>
<dbReference type="Proteomes" id="UP001432322">
    <property type="component" value="Unassembled WGS sequence"/>
</dbReference>
<dbReference type="EMBL" id="BTSY01000007">
    <property type="protein sequence ID" value="GMT35724.1"/>
    <property type="molecule type" value="Genomic_DNA"/>
</dbReference>
<evidence type="ECO:0000313" key="2">
    <source>
        <dbReference type="EMBL" id="GMT35724.1"/>
    </source>
</evidence>
<organism evidence="2 3">
    <name type="scientific">Pristionchus fissidentatus</name>
    <dbReference type="NCBI Taxonomy" id="1538716"/>
    <lineage>
        <taxon>Eukaryota</taxon>
        <taxon>Metazoa</taxon>
        <taxon>Ecdysozoa</taxon>
        <taxon>Nematoda</taxon>
        <taxon>Chromadorea</taxon>
        <taxon>Rhabditida</taxon>
        <taxon>Rhabditina</taxon>
        <taxon>Diplogasteromorpha</taxon>
        <taxon>Diplogasteroidea</taxon>
        <taxon>Neodiplogasteridae</taxon>
        <taxon>Pristionchus</taxon>
    </lineage>
</organism>
<sequence>SHSLSLSLPASIRSHNHFAIAHSYFTMSSPRSSRTTSENEREGIGSQRILPMGFVLPSSSSSDLESVSYPPPPPPPRKRILTAPLPTNSKVKRTLIFPPRPAGGENEERRDEGTGNGRAARAALSETLPRRQSYPRSAKRTAAVAAPPAKKHKSPKKN</sequence>
<evidence type="ECO:0000313" key="3">
    <source>
        <dbReference type="Proteomes" id="UP001432322"/>
    </source>
</evidence>
<proteinExistence type="predicted"/>
<feature type="region of interest" description="Disordered" evidence="1">
    <location>
        <begin position="27"/>
        <end position="158"/>
    </location>
</feature>
<dbReference type="AlphaFoldDB" id="A0AAV5X1R4"/>
<feature type="compositionally biased region" description="Low complexity" evidence="1">
    <location>
        <begin position="58"/>
        <end position="68"/>
    </location>
</feature>
<keyword evidence="3" id="KW-1185">Reference proteome</keyword>
<reference evidence="2" key="1">
    <citation type="submission" date="2023-10" db="EMBL/GenBank/DDBJ databases">
        <title>Genome assembly of Pristionchus species.</title>
        <authorList>
            <person name="Yoshida K."/>
            <person name="Sommer R.J."/>
        </authorList>
    </citation>
    <scope>NUCLEOTIDE SEQUENCE</scope>
    <source>
        <strain evidence="2">RS5133</strain>
    </source>
</reference>
<accession>A0AAV5X1R4</accession>
<feature type="compositionally biased region" description="Basic residues" evidence="1">
    <location>
        <begin position="149"/>
        <end position="158"/>
    </location>
</feature>